<comment type="caution">
    <text evidence="1">The sequence shown here is derived from an EMBL/GenBank/DDBJ whole genome shotgun (WGS) entry which is preliminary data.</text>
</comment>
<protein>
    <submittedName>
        <fullName evidence="1">Uncharacterized protein</fullName>
    </submittedName>
</protein>
<reference evidence="1" key="1">
    <citation type="submission" date="2023-07" db="EMBL/GenBank/DDBJ databases">
        <title>Black Yeasts Isolated from many extreme environments.</title>
        <authorList>
            <person name="Coleine C."/>
            <person name="Stajich J.E."/>
            <person name="Selbmann L."/>
        </authorList>
    </citation>
    <scope>NUCLEOTIDE SEQUENCE</scope>
    <source>
        <strain evidence="1">CCFEE 5714</strain>
    </source>
</reference>
<keyword evidence="2" id="KW-1185">Reference proteome</keyword>
<accession>A0ACC3MKN9</accession>
<dbReference type="Proteomes" id="UP001281147">
    <property type="component" value="Unassembled WGS sequence"/>
</dbReference>
<proteinExistence type="predicted"/>
<gene>
    <name evidence="1" type="ORF">LTR37_017650</name>
</gene>
<sequence>MAAANADVGAAVAAFVNDTKAEIRNLKQTNVSLAKRVEALEATTTPAQKMIERQDAALTQMHLRSKGHQMRIDNLEAQLAQSRDERSDLKRGLEDLTKQHIDQTKLVNDLEHSQQQRKEQERLLTELGAYLADARNEHKRLRIELDGIKSQHQELVAQNKQIEATQPQSTKPQCADSAASQVLQQPEPVPSRLNKSNVNTDNMPPPKKLSCLTFNTPKLPVGGVNENEDREPEPSGFFTARSSFERETSVASSVTFCNSSQSRQRKPKRLEQLTHSDSDFAGHGFSSTPEEGDFGAGGSQGIVEAESTNRRAHTSLTSDIEPMEVENDDDPDMPTPSNIREWNGPHKRRRINSTESTGASKGDDLHLPNLASLQSQVKNRQQQVAGAEKAVVPSTQERFPALRVSVCHLDVNLPEEEEEDDDDDTIVVRPRKKQALIVSALNSAVSTSTATSSNGRMADQMLSSFEVDTPTVSQENGIHRKGNELQAASATDAKANATSQTASAALSLAKNGTLSSTPSSSSGSDKALTAQTIEKAKGAAKAVTSSDLLK</sequence>
<evidence type="ECO:0000313" key="2">
    <source>
        <dbReference type="Proteomes" id="UP001281147"/>
    </source>
</evidence>
<organism evidence="1 2">
    <name type="scientific">Vermiconidia calcicola</name>
    <dbReference type="NCBI Taxonomy" id="1690605"/>
    <lineage>
        <taxon>Eukaryota</taxon>
        <taxon>Fungi</taxon>
        <taxon>Dikarya</taxon>
        <taxon>Ascomycota</taxon>
        <taxon>Pezizomycotina</taxon>
        <taxon>Dothideomycetes</taxon>
        <taxon>Dothideomycetidae</taxon>
        <taxon>Mycosphaerellales</taxon>
        <taxon>Extremaceae</taxon>
        <taxon>Vermiconidia</taxon>
    </lineage>
</organism>
<dbReference type="EMBL" id="JAUTXU010000231">
    <property type="protein sequence ID" value="KAK3697154.1"/>
    <property type="molecule type" value="Genomic_DNA"/>
</dbReference>
<name>A0ACC3MKN9_9PEZI</name>
<evidence type="ECO:0000313" key="1">
    <source>
        <dbReference type="EMBL" id="KAK3697154.1"/>
    </source>
</evidence>